<dbReference type="Proteomes" id="UP001597063">
    <property type="component" value="Unassembled WGS sequence"/>
</dbReference>
<feature type="coiled-coil region" evidence="1">
    <location>
        <begin position="220"/>
        <end position="271"/>
    </location>
</feature>
<keyword evidence="1" id="KW-0175">Coiled coil</keyword>
<proteinExistence type="predicted"/>
<evidence type="ECO:0000313" key="3">
    <source>
        <dbReference type="Proteomes" id="UP001597063"/>
    </source>
</evidence>
<dbReference type="EMBL" id="JBHTGP010000027">
    <property type="protein sequence ID" value="MFD0691300.1"/>
    <property type="molecule type" value="Genomic_DNA"/>
</dbReference>
<organism evidence="2 3">
    <name type="scientific">Actinomadura fibrosa</name>
    <dbReference type="NCBI Taxonomy" id="111802"/>
    <lineage>
        <taxon>Bacteria</taxon>
        <taxon>Bacillati</taxon>
        <taxon>Actinomycetota</taxon>
        <taxon>Actinomycetes</taxon>
        <taxon>Streptosporangiales</taxon>
        <taxon>Thermomonosporaceae</taxon>
        <taxon>Actinomadura</taxon>
    </lineage>
</organism>
<accession>A0ABW2XZV3</accession>
<reference evidence="3" key="1">
    <citation type="journal article" date="2019" name="Int. J. Syst. Evol. Microbiol.">
        <title>The Global Catalogue of Microorganisms (GCM) 10K type strain sequencing project: providing services to taxonomists for standard genome sequencing and annotation.</title>
        <authorList>
            <consortium name="The Broad Institute Genomics Platform"/>
            <consortium name="The Broad Institute Genome Sequencing Center for Infectious Disease"/>
            <person name="Wu L."/>
            <person name="Ma J."/>
        </authorList>
    </citation>
    <scope>NUCLEOTIDE SEQUENCE [LARGE SCALE GENOMIC DNA]</scope>
    <source>
        <strain evidence="3">JCM 9371</strain>
    </source>
</reference>
<name>A0ABW2XZV3_9ACTN</name>
<gene>
    <name evidence="2" type="ORF">ACFQZM_42900</name>
</gene>
<protein>
    <submittedName>
        <fullName evidence="2">Uncharacterized protein</fullName>
    </submittedName>
</protein>
<evidence type="ECO:0000256" key="1">
    <source>
        <dbReference type="SAM" id="Coils"/>
    </source>
</evidence>
<comment type="caution">
    <text evidence="2">The sequence shown here is derived from an EMBL/GenBank/DDBJ whole genome shotgun (WGS) entry which is preliminary data.</text>
</comment>
<dbReference type="RefSeq" id="WP_131760581.1">
    <property type="nucleotide sequence ID" value="NZ_CAACUY010000122.1"/>
</dbReference>
<keyword evidence="3" id="KW-1185">Reference proteome</keyword>
<sequence length="411" mass="44560">MRTSRPPMGRDEADRALAHLRDEKERIGSALLELESHQGYQLLEGATLDGQTRELQARVRSRIAELWGLFDHYGRVLGAAEELRARHSRPGQAQLAELTRLLAGQSVELPPEEVPLERRTLLSAPSGERLTLQDVVERMTPLYEEVAKAVAGLDGVWSVLLSRLSEAEAEHRAAASLRDSLGGTAPDLDRLSAELDAVAKTVRTDPMALASGGRADTAKLDALLTALARVRHELEEADRLREGFAGRVRGIADVLDLVRAAEAEARAAREEVLAKIASPMPPEPPDVSAELADRLADVGGLRPGATAGGWSDVAERVAELERAVHAALEQARTAAGLIRGLLDRREELRGRLEAYRAKAARVGLAEDAELARVYEQARGLLWSSPCDLRQATVTLAGYQQAISTRAKGAER</sequence>
<evidence type="ECO:0000313" key="2">
    <source>
        <dbReference type="EMBL" id="MFD0691300.1"/>
    </source>
</evidence>